<dbReference type="EMBL" id="JABRWJ010000007">
    <property type="protein sequence ID" value="NRF69796.1"/>
    <property type="molecule type" value="Genomic_DNA"/>
</dbReference>
<proteinExistence type="predicted"/>
<dbReference type="Proteomes" id="UP000737171">
    <property type="component" value="Unassembled WGS sequence"/>
</dbReference>
<reference evidence="1 2" key="1">
    <citation type="submission" date="2020-05" db="EMBL/GenBank/DDBJ databases">
        <title>Aquincola sp. isolate from soil.</title>
        <authorList>
            <person name="Han J."/>
            <person name="Kim D.-U."/>
        </authorList>
    </citation>
    <scope>NUCLEOTIDE SEQUENCE [LARGE SCALE GENOMIC DNA]</scope>
    <source>
        <strain evidence="1 2">S2</strain>
    </source>
</reference>
<comment type="caution">
    <text evidence="1">The sequence shown here is derived from an EMBL/GenBank/DDBJ whole genome shotgun (WGS) entry which is preliminary data.</text>
</comment>
<dbReference type="Pfam" id="PF16290">
    <property type="entry name" value="DUF4936"/>
    <property type="match status" value="1"/>
</dbReference>
<gene>
    <name evidence="1" type="ORF">HLB44_22580</name>
</gene>
<organism evidence="1 2">
    <name type="scientific">Pseudaquabacterium terrae</name>
    <dbReference type="NCBI Taxonomy" id="2732868"/>
    <lineage>
        <taxon>Bacteria</taxon>
        <taxon>Pseudomonadati</taxon>
        <taxon>Pseudomonadota</taxon>
        <taxon>Betaproteobacteria</taxon>
        <taxon>Burkholderiales</taxon>
        <taxon>Sphaerotilaceae</taxon>
        <taxon>Pseudaquabacterium</taxon>
    </lineage>
</organism>
<accession>A0ABX2EMF3</accession>
<sequence>MSQQRLYVYYRIDAADFDAVCSAVQVMQAELRHAHPGLDAALLRRPVSEQGQLTLMETYAAPQGVDAALQARIEAAASALSRWLRGARHSEVFEPIG</sequence>
<dbReference type="InterPro" id="IPR032556">
    <property type="entry name" value="DUF4936"/>
</dbReference>
<protein>
    <submittedName>
        <fullName evidence="1">DUF4936 family protein</fullName>
    </submittedName>
</protein>
<name>A0ABX2EMF3_9BURK</name>
<evidence type="ECO:0000313" key="2">
    <source>
        <dbReference type="Proteomes" id="UP000737171"/>
    </source>
</evidence>
<keyword evidence="2" id="KW-1185">Reference proteome</keyword>
<evidence type="ECO:0000313" key="1">
    <source>
        <dbReference type="EMBL" id="NRF69796.1"/>
    </source>
</evidence>
<dbReference type="RefSeq" id="WP_173127444.1">
    <property type="nucleotide sequence ID" value="NZ_JABRWJ010000007.1"/>
</dbReference>